<gene>
    <name evidence="1" type="ORF">ENJ98_06815</name>
</gene>
<name>A0A7C5J059_9GAMM</name>
<proteinExistence type="predicted"/>
<dbReference type="Pfam" id="PF13692">
    <property type="entry name" value="Glyco_trans_1_4"/>
    <property type="match status" value="1"/>
</dbReference>
<dbReference type="NCBIfam" id="TIGR03087">
    <property type="entry name" value="stp1"/>
    <property type="match status" value="1"/>
</dbReference>
<dbReference type="PANTHER" id="PTHR12526">
    <property type="entry name" value="GLYCOSYLTRANSFERASE"/>
    <property type="match status" value="1"/>
</dbReference>
<dbReference type="SUPFAM" id="SSF53756">
    <property type="entry name" value="UDP-Glycosyltransferase/glycogen phosphorylase"/>
    <property type="match status" value="1"/>
</dbReference>
<comment type="caution">
    <text evidence="1">The sequence shown here is derived from an EMBL/GenBank/DDBJ whole genome shotgun (WGS) entry which is preliminary data.</text>
</comment>
<dbReference type="Proteomes" id="UP000886100">
    <property type="component" value="Unassembled WGS sequence"/>
</dbReference>
<evidence type="ECO:0000313" key="1">
    <source>
        <dbReference type="EMBL" id="HHH13933.1"/>
    </source>
</evidence>
<protein>
    <submittedName>
        <fullName evidence="1">TIGR03087 family PEP-CTERM/XrtA system glycosyltransferase</fullName>
    </submittedName>
</protein>
<dbReference type="EMBL" id="DROM01000409">
    <property type="protein sequence ID" value="HHH13933.1"/>
    <property type="molecule type" value="Genomic_DNA"/>
</dbReference>
<dbReference type="CDD" id="cd03801">
    <property type="entry name" value="GT4_PimA-like"/>
    <property type="match status" value="1"/>
</dbReference>
<accession>A0A7C5J059</accession>
<dbReference type="InterPro" id="IPR017521">
    <property type="entry name" value="Sugar_tfrase_PEP-CTERM_Stp1"/>
</dbReference>
<organism evidence="1">
    <name type="scientific">Thiolapillus brandeum</name>
    <dbReference type="NCBI Taxonomy" id="1076588"/>
    <lineage>
        <taxon>Bacteria</taxon>
        <taxon>Pseudomonadati</taxon>
        <taxon>Pseudomonadota</taxon>
        <taxon>Gammaproteobacteria</taxon>
        <taxon>Chromatiales</taxon>
        <taxon>Sedimenticolaceae</taxon>
        <taxon>Thiolapillus</taxon>
    </lineage>
</organism>
<dbReference type="Gene3D" id="3.40.50.2000">
    <property type="entry name" value="Glycogen Phosphorylase B"/>
    <property type="match status" value="2"/>
</dbReference>
<dbReference type="PANTHER" id="PTHR12526:SF600">
    <property type="entry name" value="GLYCOSYL TRANSFERASE GROUP 1"/>
    <property type="match status" value="1"/>
</dbReference>
<sequence length="404" mass="45673">MKPALLFLSHRIPYPPNKGDKIRSFHLLEYLARRYRVHLGTFVDDPDDWQHLPALDRWCERRMVRPLRPVTARLKSLAGLATGEPLTLPYYRDGRLSAWVRQVLEEQDVGHVLIYSSAMAQYLLGEEGWRGRVVMDLVDVDSDKWRQYAQSRSWPMSWIYRREAERLLRFERTAGAAFDATLLVSEEEAALFRRLAPEVAPRVHALRNGVDVAYFDPAVEHPSPYEGPGPHLVFTGAMDYWPNVDAVAWFVEEVMPRLRARFPRLEFHVVGSRPTERVRELAGEPGVRVTGAVPDIRPYIAHADAAVAPMRIARGIQNKVLEAMAMARPVVVSPMGAEGIEAETGRELLVAESGEAFAGALADLLQDRKRAAALGRAARERVVAEYGWERTLPLLDRWFPGGEG</sequence>
<dbReference type="AlphaFoldDB" id="A0A7C5J059"/>
<reference evidence="1" key="1">
    <citation type="journal article" date="2020" name="mSystems">
        <title>Genome- and Community-Level Interaction Insights into Carbon Utilization and Element Cycling Functions of Hydrothermarchaeota in Hydrothermal Sediment.</title>
        <authorList>
            <person name="Zhou Z."/>
            <person name="Liu Y."/>
            <person name="Xu W."/>
            <person name="Pan J."/>
            <person name="Luo Z.H."/>
            <person name="Li M."/>
        </authorList>
    </citation>
    <scope>NUCLEOTIDE SEQUENCE [LARGE SCALE GENOMIC DNA]</scope>
    <source>
        <strain evidence="1">HyVt-535</strain>
    </source>
</reference>
<dbReference type="GO" id="GO:0016757">
    <property type="term" value="F:glycosyltransferase activity"/>
    <property type="evidence" value="ECO:0007669"/>
    <property type="project" value="TreeGrafter"/>
</dbReference>